<keyword evidence="2 7" id="KW-0547">Nucleotide-binding</keyword>
<dbReference type="SUPFAM" id="SSF52540">
    <property type="entry name" value="P-loop containing nucleoside triphosphate hydrolases"/>
    <property type="match status" value="1"/>
</dbReference>
<evidence type="ECO:0000259" key="11">
    <source>
        <dbReference type="PROSITE" id="PS51195"/>
    </source>
</evidence>
<dbReference type="Proteomes" id="UP000823405">
    <property type="component" value="Unassembled WGS sequence"/>
</dbReference>
<evidence type="ECO:0000313" key="12">
    <source>
        <dbReference type="EMBL" id="KAG0302462.1"/>
    </source>
</evidence>
<protein>
    <recommendedName>
        <fullName evidence="1">RNA helicase</fullName>
        <ecNumber evidence="1">3.6.4.13</ecNumber>
    </recommendedName>
</protein>
<dbReference type="InterPro" id="IPR000629">
    <property type="entry name" value="RNA-helicase_DEAD-box_CS"/>
</dbReference>
<name>A0A9P6UIK4_9FUNG</name>
<accession>A0A9P6UIK4</accession>
<dbReference type="GO" id="GO:0005524">
    <property type="term" value="F:ATP binding"/>
    <property type="evidence" value="ECO:0007669"/>
    <property type="project" value="UniProtKB-KW"/>
</dbReference>
<dbReference type="Gene3D" id="3.40.50.300">
    <property type="entry name" value="P-loop containing nucleotide triphosphate hydrolases"/>
    <property type="match status" value="2"/>
</dbReference>
<evidence type="ECO:0000256" key="2">
    <source>
        <dbReference type="ARBA" id="ARBA00022741"/>
    </source>
</evidence>
<evidence type="ECO:0000256" key="1">
    <source>
        <dbReference type="ARBA" id="ARBA00012552"/>
    </source>
</evidence>
<proteinExistence type="inferred from homology"/>
<dbReference type="CDD" id="cd18787">
    <property type="entry name" value="SF2_C_DEAD"/>
    <property type="match status" value="1"/>
</dbReference>
<evidence type="ECO:0000256" key="3">
    <source>
        <dbReference type="ARBA" id="ARBA00022801"/>
    </source>
</evidence>
<comment type="similarity">
    <text evidence="7">Belongs to the DEAD box helicase family.</text>
</comment>
<feature type="short sequence motif" description="Q motif" evidence="6">
    <location>
        <begin position="98"/>
        <end position="126"/>
    </location>
</feature>
<dbReference type="InterPro" id="IPR001650">
    <property type="entry name" value="Helicase_C-like"/>
</dbReference>
<dbReference type="PANTHER" id="PTHR47958">
    <property type="entry name" value="ATP-DEPENDENT RNA HELICASE DBP3"/>
    <property type="match status" value="1"/>
</dbReference>
<feature type="domain" description="Helicase C-terminal" evidence="10">
    <location>
        <begin position="330"/>
        <end position="490"/>
    </location>
</feature>
<feature type="region of interest" description="Disordered" evidence="8">
    <location>
        <begin position="545"/>
        <end position="606"/>
    </location>
</feature>
<organism evidence="12 13">
    <name type="scientific">Linnemannia gamsii</name>
    <dbReference type="NCBI Taxonomy" id="64522"/>
    <lineage>
        <taxon>Eukaryota</taxon>
        <taxon>Fungi</taxon>
        <taxon>Fungi incertae sedis</taxon>
        <taxon>Mucoromycota</taxon>
        <taxon>Mortierellomycotina</taxon>
        <taxon>Mortierellomycetes</taxon>
        <taxon>Mortierellales</taxon>
        <taxon>Mortierellaceae</taxon>
        <taxon>Linnemannia</taxon>
    </lineage>
</organism>
<evidence type="ECO:0000256" key="7">
    <source>
        <dbReference type="RuleBase" id="RU000492"/>
    </source>
</evidence>
<sequence>MEEATATKEQQQLQAPQTAGLWGVKEYVDPTAEVVWASERPVYEWKDDYTDETAPDNAELERELFDEENRINAGIHFDKYKSISVSVKGGPENRRIMNDFTELALHPTILENIVKMKFKEPTPIQQNATPLLFAGYDVLACAQTGSGKTAAFLMPILSKLLSKLSKTASQNQPGARRTKASPLALIILPTRELGIQMFDSARSFAYKSWLRPVVIYGGTEMKSQKEQLAKGCDILIATPGRLIDAIERGLVSLAKVKYAVLDEADRILDMGFEPAIRQIMTASDMPKDEGLQTALFSATFPSRVQVLARDFLKDDYIRIRIGRIGGTTSDIMQKVVKVEDYQKEETLINLLLSQPPSRTMIFVDSKRRADNLDDILYNKNFPCISLHGDRSQREREAAMDAFKTGRSPILITTSVASRGLDIKDVLHVINYDLCNEIDEYVHRIGRTARAGNPGLATTFYTDNNATIAPRLVKLLVECQQVVPEFLKEFVDEATSYEDADFVEEDEDSGFEASGSCATNRYTKSHWGGAGDQVQDTSYDGNWGTPIKAPAAPAGNDWGTPKGPVSSSSCDLSTARPAQVPATGGNWGAPAAKTQTNQDTWTAAANW</sequence>
<evidence type="ECO:0000259" key="9">
    <source>
        <dbReference type="PROSITE" id="PS51192"/>
    </source>
</evidence>
<dbReference type="GO" id="GO:0003724">
    <property type="term" value="F:RNA helicase activity"/>
    <property type="evidence" value="ECO:0007669"/>
    <property type="project" value="UniProtKB-EC"/>
</dbReference>
<comment type="caution">
    <text evidence="12">The sequence shown here is derived from an EMBL/GenBank/DDBJ whole genome shotgun (WGS) entry which is preliminary data.</text>
</comment>
<dbReference type="PROSITE" id="PS00039">
    <property type="entry name" value="DEAD_ATP_HELICASE"/>
    <property type="match status" value="1"/>
</dbReference>
<dbReference type="Pfam" id="PF00270">
    <property type="entry name" value="DEAD"/>
    <property type="match status" value="1"/>
</dbReference>
<dbReference type="InterPro" id="IPR014014">
    <property type="entry name" value="RNA_helicase_DEAD_Q_motif"/>
</dbReference>
<feature type="domain" description="Helicase ATP-binding" evidence="9">
    <location>
        <begin position="129"/>
        <end position="318"/>
    </location>
</feature>
<dbReference type="InterPro" id="IPR014001">
    <property type="entry name" value="Helicase_ATP-bd"/>
</dbReference>
<keyword evidence="13" id="KW-1185">Reference proteome</keyword>
<evidence type="ECO:0000256" key="6">
    <source>
        <dbReference type="PROSITE-ProRule" id="PRU00552"/>
    </source>
</evidence>
<gene>
    <name evidence="12" type="ORF">BGZ97_002336</name>
</gene>
<evidence type="ECO:0000259" key="10">
    <source>
        <dbReference type="PROSITE" id="PS51194"/>
    </source>
</evidence>
<evidence type="ECO:0000313" key="13">
    <source>
        <dbReference type="Proteomes" id="UP000823405"/>
    </source>
</evidence>
<reference evidence="12" key="1">
    <citation type="journal article" date="2020" name="Fungal Divers.">
        <title>Resolving the Mortierellaceae phylogeny through synthesis of multi-gene phylogenetics and phylogenomics.</title>
        <authorList>
            <person name="Vandepol N."/>
            <person name="Liber J."/>
            <person name="Desiro A."/>
            <person name="Na H."/>
            <person name="Kennedy M."/>
            <person name="Barry K."/>
            <person name="Grigoriev I.V."/>
            <person name="Miller A.N."/>
            <person name="O'Donnell K."/>
            <person name="Stajich J.E."/>
            <person name="Bonito G."/>
        </authorList>
    </citation>
    <scope>NUCLEOTIDE SEQUENCE</scope>
    <source>
        <strain evidence="12">NVP60</strain>
    </source>
</reference>
<dbReference type="PROSITE" id="PS51195">
    <property type="entry name" value="Q_MOTIF"/>
    <property type="match status" value="1"/>
</dbReference>
<evidence type="ECO:0000256" key="5">
    <source>
        <dbReference type="ARBA" id="ARBA00022840"/>
    </source>
</evidence>
<keyword evidence="5 7" id="KW-0067">ATP-binding</keyword>
<dbReference type="AlphaFoldDB" id="A0A9P6UIK4"/>
<dbReference type="PROSITE" id="PS51194">
    <property type="entry name" value="HELICASE_CTER"/>
    <property type="match status" value="1"/>
</dbReference>
<dbReference type="GO" id="GO:0016787">
    <property type="term" value="F:hydrolase activity"/>
    <property type="evidence" value="ECO:0007669"/>
    <property type="project" value="UniProtKB-KW"/>
</dbReference>
<dbReference type="SMART" id="SM00490">
    <property type="entry name" value="HELICc"/>
    <property type="match status" value="1"/>
</dbReference>
<dbReference type="InterPro" id="IPR027417">
    <property type="entry name" value="P-loop_NTPase"/>
</dbReference>
<keyword evidence="3 7" id="KW-0378">Hydrolase</keyword>
<dbReference type="EC" id="3.6.4.13" evidence="1"/>
<dbReference type="Pfam" id="PF00271">
    <property type="entry name" value="Helicase_C"/>
    <property type="match status" value="1"/>
</dbReference>
<dbReference type="SMART" id="SM00487">
    <property type="entry name" value="DEXDc"/>
    <property type="match status" value="1"/>
</dbReference>
<dbReference type="InterPro" id="IPR011545">
    <property type="entry name" value="DEAD/DEAH_box_helicase_dom"/>
</dbReference>
<feature type="compositionally biased region" description="Polar residues" evidence="8">
    <location>
        <begin position="592"/>
        <end position="606"/>
    </location>
</feature>
<dbReference type="FunFam" id="3.40.50.300:FF:000008">
    <property type="entry name" value="ATP-dependent RNA helicase RhlB"/>
    <property type="match status" value="1"/>
</dbReference>
<dbReference type="PROSITE" id="PS51192">
    <property type="entry name" value="HELICASE_ATP_BIND_1"/>
    <property type="match status" value="1"/>
</dbReference>
<evidence type="ECO:0000256" key="4">
    <source>
        <dbReference type="ARBA" id="ARBA00022806"/>
    </source>
</evidence>
<dbReference type="GO" id="GO:0003676">
    <property type="term" value="F:nucleic acid binding"/>
    <property type="evidence" value="ECO:0007669"/>
    <property type="project" value="InterPro"/>
</dbReference>
<evidence type="ECO:0000256" key="8">
    <source>
        <dbReference type="SAM" id="MobiDB-lite"/>
    </source>
</evidence>
<dbReference type="EMBL" id="JAAAIN010001509">
    <property type="protein sequence ID" value="KAG0302462.1"/>
    <property type="molecule type" value="Genomic_DNA"/>
</dbReference>
<keyword evidence="4 7" id="KW-0347">Helicase</keyword>
<feature type="domain" description="DEAD-box RNA helicase Q" evidence="11">
    <location>
        <begin position="98"/>
        <end position="126"/>
    </location>
</feature>
<dbReference type="OrthoDB" id="196131at2759"/>